<reference evidence="8" key="2">
    <citation type="submission" date="2015-10" db="EMBL/GenBank/DDBJ databases">
        <title>Improved Draft Genome Sequence of Clostridium pasteurianum Strain ATCC 6013 (DSM 525) Using a Hybrid Next-Generation Sequencing Approach.</title>
        <authorList>
            <person name="Pyne M.E."/>
            <person name="Utturkar S.M."/>
            <person name="Brown S.D."/>
            <person name="Moo-Young M."/>
            <person name="Chung D.A."/>
            <person name="Chou P.C."/>
        </authorList>
    </citation>
    <scope>NUCLEOTIDE SEQUENCE</scope>
    <source>
        <strain evidence="8">ATCC 6013</strain>
    </source>
</reference>
<keyword evidence="10" id="KW-1185">Reference proteome</keyword>
<dbReference type="PATRIC" id="fig|1262449.3.peg.3122"/>
<evidence type="ECO:0000313" key="10">
    <source>
        <dbReference type="Proteomes" id="UP000030905"/>
    </source>
</evidence>
<dbReference type="EMBL" id="JPGY02000001">
    <property type="protein sequence ID" value="KRU14687.1"/>
    <property type="molecule type" value="Genomic_DNA"/>
</dbReference>
<reference evidence="7 10" key="1">
    <citation type="journal article" date="2015" name="Genome Announc.">
        <title>Complete Genome Sequence of the Nitrogen-Fixing and Solvent-Producing Clostridium pasteurianum DSM 525.</title>
        <authorList>
            <person name="Poehlein A."/>
            <person name="Grosse-Honebrink A."/>
            <person name="Zhang Y."/>
            <person name="Minton N.P."/>
            <person name="Daniel R."/>
        </authorList>
    </citation>
    <scope>NUCLEOTIDE SEQUENCE [LARGE SCALE GENOMIC DNA]</scope>
    <source>
        <strain evidence="7">DSM 525</strain>
        <strain evidence="10">DSM 525 / ATCC 6013</strain>
    </source>
</reference>
<comment type="subunit">
    <text evidence="2">Homodimer.</text>
</comment>
<gene>
    <name evidence="7" type="ORF">CLPA_c32330</name>
    <name evidence="8" type="ORF">CP6013_03946</name>
</gene>
<evidence type="ECO:0000313" key="9">
    <source>
        <dbReference type="Proteomes" id="UP000028042"/>
    </source>
</evidence>
<dbReference type="CDD" id="cd10159">
    <property type="entry name" value="CsoR-like_DUF156_2"/>
    <property type="match status" value="1"/>
</dbReference>
<reference evidence="8 9" key="3">
    <citation type="journal article" name="Genome Announc.">
        <title>Improved Draft Genome Sequence of Clostridium pasteurianum Strain ATCC 6013 (DSM 525) Using a Hybrid Next-Generation Sequencing Approach.</title>
        <authorList>
            <person name="Pyne M.E."/>
            <person name="Utturkar S."/>
            <person name="Brown S.D."/>
            <person name="Moo-Young M."/>
            <person name="Chung D.A."/>
            <person name="Chou C.P."/>
        </authorList>
    </citation>
    <scope>NUCLEOTIDE SEQUENCE [LARGE SCALE GENOMIC DNA]</scope>
    <source>
        <strain evidence="8 9">ATCC 6013</strain>
    </source>
</reference>
<organism evidence="7 10">
    <name type="scientific">Clostridium pasteurianum DSM 525 = ATCC 6013</name>
    <dbReference type="NCBI Taxonomy" id="1262449"/>
    <lineage>
        <taxon>Bacteria</taxon>
        <taxon>Bacillati</taxon>
        <taxon>Bacillota</taxon>
        <taxon>Clostridia</taxon>
        <taxon>Eubacteriales</taxon>
        <taxon>Clostridiaceae</taxon>
        <taxon>Clostridium</taxon>
    </lineage>
</organism>
<evidence type="ECO:0000256" key="3">
    <source>
        <dbReference type="ARBA" id="ARBA00022490"/>
    </source>
</evidence>
<evidence type="ECO:0000256" key="5">
    <source>
        <dbReference type="ARBA" id="ARBA00039938"/>
    </source>
</evidence>
<dbReference type="InterPro" id="IPR038390">
    <property type="entry name" value="Metal_Tscrpt_repr_sf"/>
</dbReference>
<dbReference type="Proteomes" id="UP000028042">
    <property type="component" value="Unassembled WGS sequence"/>
</dbReference>
<dbReference type="GO" id="GO:0046872">
    <property type="term" value="F:metal ion binding"/>
    <property type="evidence" value="ECO:0007669"/>
    <property type="project" value="UniProtKB-KW"/>
</dbReference>
<evidence type="ECO:0000256" key="2">
    <source>
        <dbReference type="ARBA" id="ARBA00011738"/>
    </source>
</evidence>
<evidence type="ECO:0000313" key="8">
    <source>
        <dbReference type="EMBL" id="KRU14687.1"/>
    </source>
</evidence>
<sequence>MNNEKIEAIKALKTSKGQIEGIIKMIEEGRYCIDVSNQVVAAQSLLKKANMLILKQHLNHCVKDAFMQDNGDKKVDEIIDLLGRLMGK</sequence>
<evidence type="ECO:0000256" key="4">
    <source>
        <dbReference type="ARBA" id="ARBA00022723"/>
    </source>
</evidence>
<evidence type="ECO:0000256" key="1">
    <source>
        <dbReference type="ARBA" id="ARBA00004496"/>
    </source>
</evidence>
<dbReference type="RefSeq" id="WP_003446739.1">
    <property type="nucleotide sequence ID" value="NZ_ANZB01000012.1"/>
</dbReference>
<dbReference type="KEGG" id="cpae:CPAST_c32330"/>
<dbReference type="InterPro" id="IPR003735">
    <property type="entry name" value="Metal_Tscrpt_repr"/>
</dbReference>
<dbReference type="AlphaFoldDB" id="A0A0H3J749"/>
<dbReference type="EMBL" id="CP009268">
    <property type="protein sequence ID" value="AJA53287.1"/>
    <property type="molecule type" value="Genomic_DNA"/>
</dbReference>
<name>A0A0H3J749_CLOPA</name>
<dbReference type="PANTHER" id="PTHR33677">
    <property type="entry name" value="TRANSCRIPTIONAL REPRESSOR FRMR-RELATED"/>
    <property type="match status" value="1"/>
</dbReference>
<dbReference type="GO" id="GO:0005737">
    <property type="term" value="C:cytoplasm"/>
    <property type="evidence" value="ECO:0007669"/>
    <property type="project" value="UniProtKB-SubCell"/>
</dbReference>
<dbReference type="GeneID" id="93075339"/>
<dbReference type="PANTHER" id="PTHR33677:SF4">
    <property type="entry name" value="COPPER-SENSING TRANSCRIPTIONAL REPRESSOR CSOR"/>
    <property type="match status" value="1"/>
</dbReference>
<dbReference type="GO" id="GO:0003677">
    <property type="term" value="F:DNA binding"/>
    <property type="evidence" value="ECO:0007669"/>
    <property type="project" value="InterPro"/>
</dbReference>
<accession>A0A0H3J749</accession>
<dbReference type="Gene3D" id="1.20.58.1000">
    <property type="entry name" value="Metal-sensitive repressor, helix protomer"/>
    <property type="match status" value="1"/>
</dbReference>
<dbReference type="KEGG" id="cpat:CLPA_c32330"/>
<comment type="subcellular location">
    <subcellularLocation>
        <location evidence="1">Cytoplasm</location>
    </subcellularLocation>
</comment>
<evidence type="ECO:0000313" key="7">
    <source>
        <dbReference type="EMBL" id="AJA53287.1"/>
    </source>
</evidence>
<evidence type="ECO:0000256" key="6">
    <source>
        <dbReference type="ARBA" id="ARBA00041544"/>
    </source>
</evidence>
<protein>
    <recommendedName>
        <fullName evidence="5">Copper-sensing transcriptional repressor CsoR</fullName>
    </recommendedName>
    <alternativeName>
        <fullName evidence="6">Copper-sensitive operon repressor</fullName>
    </alternativeName>
</protein>
<dbReference type="Proteomes" id="UP000030905">
    <property type="component" value="Chromosome"/>
</dbReference>
<proteinExistence type="predicted"/>
<dbReference type="GO" id="GO:0045892">
    <property type="term" value="P:negative regulation of DNA-templated transcription"/>
    <property type="evidence" value="ECO:0007669"/>
    <property type="project" value="UniProtKB-ARBA"/>
</dbReference>
<dbReference type="Pfam" id="PF02583">
    <property type="entry name" value="Trns_repr_metal"/>
    <property type="match status" value="1"/>
</dbReference>
<keyword evidence="3" id="KW-0963">Cytoplasm</keyword>
<keyword evidence="4" id="KW-0479">Metal-binding</keyword>
<dbReference type="eggNOG" id="COG1937">
    <property type="taxonomic scope" value="Bacteria"/>
</dbReference>